<keyword evidence="4" id="KW-1185">Reference proteome</keyword>
<reference evidence="3 4" key="1">
    <citation type="submission" date="2019-02" db="EMBL/GenBank/DDBJ databases">
        <title>Deep-cultivation of Planctomycetes and their phenomic and genomic characterization uncovers novel biology.</title>
        <authorList>
            <person name="Wiegand S."/>
            <person name="Jogler M."/>
            <person name="Boedeker C."/>
            <person name="Pinto D."/>
            <person name="Vollmers J."/>
            <person name="Rivas-Marin E."/>
            <person name="Kohn T."/>
            <person name="Peeters S.H."/>
            <person name="Heuer A."/>
            <person name="Rast P."/>
            <person name="Oberbeckmann S."/>
            <person name="Bunk B."/>
            <person name="Jeske O."/>
            <person name="Meyerdierks A."/>
            <person name="Storesund J.E."/>
            <person name="Kallscheuer N."/>
            <person name="Luecker S."/>
            <person name="Lage O.M."/>
            <person name="Pohl T."/>
            <person name="Merkel B.J."/>
            <person name="Hornburger P."/>
            <person name="Mueller R.-W."/>
            <person name="Bruemmer F."/>
            <person name="Labrenz M."/>
            <person name="Spormann A.M."/>
            <person name="Op den Camp H."/>
            <person name="Overmann J."/>
            <person name="Amann R."/>
            <person name="Jetten M.S.M."/>
            <person name="Mascher T."/>
            <person name="Medema M.H."/>
            <person name="Devos D.P."/>
            <person name="Kaster A.-K."/>
            <person name="Ovreas L."/>
            <person name="Rohde M."/>
            <person name="Galperin M.Y."/>
            <person name="Jogler C."/>
        </authorList>
    </citation>
    <scope>NUCLEOTIDE SEQUENCE [LARGE SCALE GENOMIC DNA]</scope>
    <source>
        <strain evidence="3 4">CA12</strain>
    </source>
</reference>
<dbReference type="AlphaFoldDB" id="A0A517P6W8"/>
<organism evidence="3 4">
    <name type="scientific">Alienimonas californiensis</name>
    <dbReference type="NCBI Taxonomy" id="2527989"/>
    <lineage>
        <taxon>Bacteria</taxon>
        <taxon>Pseudomonadati</taxon>
        <taxon>Planctomycetota</taxon>
        <taxon>Planctomycetia</taxon>
        <taxon>Planctomycetales</taxon>
        <taxon>Planctomycetaceae</taxon>
        <taxon>Alienimonas</taxon>
    </lineage>
</organism>
<keyword evidence="3" id="KW-0489">Methyltransferase</keyword>
<name>A0A517P6W8_9PLAN</name>
<sequence>MSDAPAPSRSAPPQSQGTAKPKGSAPAAVQFLARFARSPRTVGAVLPSSRFLAEAMLDSVNWDAAECVLEFGPGTGPFTRFVPDRLKPDARFLAVERDPAFVARLQRELPHVDVAHADVTDAAGELKRRDLGPADAILCGLPWAAFPPELQNRLMTATLDCLKPGGSFATFAYVQGALLPAGRRFRALLDERFSHVGASPVVWRNAPPAFVYRCVK</sequence>
<dbReference type="KEGG" id="acaf:CA12_12010"/>
<dbReference type="InterPro" id="IPR041698">
    <property type="entry name" value="Methyltransf_25"/>
</dbReference>
<dbReference type="Gene3D" id="3.40.50.150">
    <property type="entry name" value="Vaccinia Virus protein VP39"/>
    <property type="match status" value="1"/>
</dbReference>
<proteinExistence type="predicted"/>
<feature type="compositionally biased region" description="Low complexity" evidence="1">
    <location>
        <begin position="1"/>
        <end position="15"/>
    </location>
</feature>
<dbReference type="EMBL" id="CP036265">
    <property type="protein sequence ID" value="QDT15120.1"/>
    <property type="molecule type" value="Genomic_DNA"/>
</dbReference>
<accession>A0A517P6W8</accession>
<feature type="region of interest" description="Disordered" evidence="1">
    <location>
        <begin position="1"/>
        <end position="23"/>
    </location>
</feature>
<evidence type="ECO:0000256" key="1">
    <source>
        <dbReference type="SAM" id="MobiDB-lite"/>
    </source>
</evidence>
<feature type="domain" description="Methyltransferase" evidence="2">
    <location>
        <begin position="68"/>
        <end position="166"/>
    </location>
</feature>
<gene>
    <name evidence="3" type="ORF">CA12_12010</name>
</gene>
<protein>
    <submittedName>
        <fullName evidence="3">16S ribosomal RNA methyltransferase KsgA/Dim1 family protein</fullName>
    </submittedName>
</protein>
<dbReference type="RefSeq" id="WP_145357952.1">
    <property type="nucleotide sequence ID" value="NZ_CP036265.1"/>
</dbReference>
<dbReference type="GO" id="GO:0008168">
    <property type="term" value="F:methyltransferase activity"/>
    <property type="evidence" value="ECO:0007669"/>
    <property type="project" value="UniProtKB-KW"/>
</dbReference>
<keyword evidence="3" id="KW-0808">Transferase</keyword>
<dbReference type="InterPro" id="IPR029063">
    <property type="entry name" value="SAM-dependent_MTases_sf"/>
</dbReference>
<dbReference type="Pfam" id="PF13649">
    <property type="entry name" value="Methyltransf_25"/>
    <property type="match status" value="1"/>
</dbReference>
<dbReference type="GO" id="GO:0032259">
    <property type="term" value="P:methylation"/>
    <property type="evidence" value="ECO:0007669"/>
    <property type="project" value="UniProtKB-KW"/>
</dbReference>
<dbReference type="SUPFAM" id="SSF53335">
    <property type="entry name" value="S-adenosyl-L-methionine-dependent methyltransferases"/>
    <property type="match status" value="1"/>
</dbReference>
<evidence type="ECO:0000313" key="4">
    <source>
        <dbReference type="Proteomes" id="UP000318741"/>
    </source>
</evidence>
<dbReference type="Proteomes" id="UP000318741">
    <property type="component" value="Chromosome"/>
</dbReference>
<dbReference type="OrthoDB" id="9805585at2"/>
<evidence type="ECO:0000313" key="3">
    <source>
        <dbReference type="EMBL" id="QDT15120.1"/>
    </source>
</evidence>
<evidence type="ECO:0000259" key="2">
    <source>
        <dbReference type="Pfam" id="PF13649"/>
    </source>
</evidence>